<dbReference type="RefSeq" id="WP_013703101.1">
    <property type="nucleotide sequence ID" value="NC_015387.1"/>
</dbReference>
<gene>
    <name evidence="3" type="ordered locus">Marky_0289</name>
</gene>
<protein>
    <recommendedName>
        <fullName evidence="5">DUF2938 domain-containing protein</fullName>
    </recommendedName>
</protein>
<dbReference type="OrthoDB" id="673991at2"/>
<feature type="compositionally biased region" description="Pro residues" evidence="1">
    <location>
        <begin position="110"/>
        <end position="119"/>
    </location>
</feature>
<evidence type="ECO:0000313" key="4">
    <source>
        <dbReference type="Proteomes" id="UP000007030"/>
    </source>
</evidence>
<feature type="transmembrane region" description="Helical" evidence="2">
    <location>
        <begin position="80"/>
        <end position="98"/>
    </location>
</feature>
<dbReference type="EMBL" id="CP002630">
    <property type="protein sequence ID" value="AEB11046.1"/>
    <property type="molecule type" value="Genomic_DNA"/>
</dbReference>
<organism evidence="3 4">
    <name type="scientific">Marinithermus hydrothermalis (strain DSM 14884 / JCM 11576 / T1)</name>
    <dbReference type="NCBI Taxonomy" id="869210"/>
    <lineage>
        <taxon>Bacteria</taxon>
        <taxon>Thermotogati</taxon>
        <taxon>Deinococcota</taxon>
        <taxon>Deinococci</taxon>
        <taxon>Thermales</taxon>
        <taxon>Thermaceae</taxon>
        <taxon>Marinithermus</taxon>
    </lineage>
</organism>
<evidence type="ECO:0000256" key="1">
    <source>
        <dbReference type="SAM" id="MobiDB-lite"/>
    </source>
</evidence>
<feature type="transmembrane region" description="Helical" evidence="2">
    <location>
        <begin position="6"/>
        <end position="30"/>
    </location>
</feature>
<name>F2NNN1_MARHT</name>
<keyword evidence="4" id="KW-1185">Reference proteome</keyword>
<feature type="region of interest" description="Disordered" evidence="1">
    <location>
        <begin position="108"/>
        <end position="132"/>
    </location>
</feature>
<feature type="transmembrane region" description="Helical" evidence="2">
    <location>
        <begin position="51"/>
        <end position="74"/>
    </location>
</feature>
<keyword evidence="2" id="KW-0472">Membrane</keyword>
<dbReference type="AlphaFoldDB" id="F2NNN1"/>
<proteinExistence type="predicted"/>
<evidence type="ECO:0000313" key="3">
    <source>
        <dbReference type="EMBL" id="AEB11046.1"/>
    </source>
</evidence>
<dbReference type="KEGG" id="mhd:Marky_0289"/>
<dbReference type="Proteomes" id="UP000007030">
    <property type="component" value="Chromosome"/>
</dbReference>
<reference evidence="3 4" key="1">
    <citation type="journal article" date="2012" name="Stand. Genomic Sci.">
        <title>Complete genome sequence of the aerobic, heterotroph Marinithermus hydrothermalis type strain (T1(T)) from a deep-sea hydrothermal vent chimney.</title>
        <authorList>
            <person name="Copeland A."/>
            <person name="Gu W."/>
            <person name="Yasawong M."/>
            <person name="Lapidus A."/>
            <person name="Lucas S."/>
            <person name="Deshpande S."/>
            <person name="Pagani I."/>
            <person name="Tapia R."/>
            <person name="Cheng J.F."/>
            <person name="Goodwin L.A."/>
            <person name="Pitluck S."/>
            <person name="Liolios K."/>
            <person name="Ivanova N."/>
            <person name="Mavromatis K."/>
            <person name="Mikhailova N."/>
            <person name="Pati A."/>
            <person name="Chen A."/>
            <person name="Palaniappan K."/>
            <person name="Land M."/>
            <person name="Pan C."/>
            <person name="Brambilla E.M."/>
            <person name="Rohde M."/>
            <person name="Tindall B.J."/>
            <person name="Sikorski J."/>
            <person name="Goker M."/>
            <person name="Detter J.C."/>
            <person name="Bristow J."/>
            <person name="Eisen J.A."/>
            <person name="Markowitz V."/>
            <person name="Hugenholtz P."/>
            <person name="Kyrpides N.C."/>
            <person name="Klenk H.P."/>
            <person name="Woyke T."/>
        </authorList>
    </citation>
    <scope>NUCLEOTIDE SEQUENCE [LARGE SCALE GENOMIC DNA]</scope>
    <source>
        <strain evidence="4">DSM 14884 / JCM 11576 / T1</strain>
    </source>
</reference>
<keyword evidence="2" id="KW-0812">Transmembrane</keyword>
<feature type="compositionally biased region" description="Polar residues" evidence="1">
    <location>
        <begin position="122"/>
        <end position="132"/>
    </location>
</feature>
<accession>F2NNN1</accession>
<dbReference type="HOGENOM" id="CLU_1914552_0_0_0"/>
<evidence type="ECO:0000256" key="2">
    <source>
        <dbReference type="SAM" id="Phobius"/>
    </source>
</evidence>
<evidence type="ECO:0008006" key="5">
    <source>
        <dbReference type="Google" id="ProtNLM"/>
    </source>
</evidence>
<sequence length="132" mass="13776">MDLVGAIIAGLIGTAVMTILMYMAPAMGLPKMDVMGMLGTMFTETPSSARGIGAVMHFLMGAVFTLVYAGLWSAELGNPTAGWGILYGLVHGVIAILATPMMMRMHPRPPRCAPAPPQPQANSSGTPSTAWS</sequence>
<keyword evidence="2" id="KW-1133">Transmembrane helix</keyword>